<reference evidence="4" key="1">
    <citation type="journal article" date="2024" name="Int. J. Syst. Evol. Microbiol.">
        <title>Methylomarinovum tepidoasis sp. nov., a moderately thermophilic methanotroph of the family Methylothermaceae isolated from a deep-sea hydrothermal field.</title>
        <authorList>
            <person name="Hirayama H."/>
            <person name="Takaki Y."/>
            <person name="Abe M."/>
            <person name="Miyazaki M."/>
            <person name="Uematsu K."/>
            <person name="Matsui Y."/>
            <person name="Takai K."/>
        </authorList>
    </citation>
    <scope>NUCLEOTIDE SEQUENCE [LARGE SCALE GENOMIC DNA]</scope>
    <source>
        <strain evidence="4">IN45</strain>
    </source>
</reference>
<dbReference type="SUPFAM" id="SSF56801">
    <property type="entry name" value="Acetyl-CoA synthetase-like"/>
    <property type="match status" value="1"/>
</dbReference>
<dbReference type="AlphaFoldDB" id="A0AAU9D4K4"/>
<dbReference type="Proteomes" id="UP001321450">
    <property type="component" value="Chromosome"/>
</dbReference>
<dbReference type="KEGG" id="meiy:MIN45_P2248"/>
<sequence>MRSRTPPDELQRWIAALAPGLPCRRPLVNLCRDRIRFTAVLLHAACRRQRCLLPPTHSPAAVAELQARFPDAALVSDDAIDPAPAFPHQPSPWPPLHRWRVRLRLMCFTSGSSGRPAAWEKTGAMLTRGARCALAALGLGGRDWDVVATTPAQHLFALETAVIWPLCSRLRLTAARPFYPEDILRLLARSPRPVLLVSTPLQLRACLGSAPRWRNLAGILSATAPLDPGLAQELEAATGRPVWEIYGSTETQSLAWRRPAREEGWRPYPGVRLDCSTEGVTVHAPWLPRPVVLADRFEPLGGGRLRMLGRSRELIKVGGKRIALGELNHHIQSIDGVEDGLFFPTETNRVGALVVSRLDRRTLLARLRQRIDPVFLPRPLLFVEAIPRTPTGKVRQADLEALLSRLRRR</sequence>
<dbReference type="RefSeq" id="WP_286292441.1">
    <property type="nucleotide sequence ID" value="NZ_AP024718.1"/>
</dbReference>
<dbReference type="Pfam" id="PF00501">
    <property type="entry name" value="AMP-binding"/>
    <property type="match status" value="1"/>
</dbReference>
<organism evidence="3 4">
    <name type="scientific">Methylomarinovum tepidoasis</name>
    <dbReference type="NCBI Taxonomy" id="2840183"/>
    <lineage>
        <taxon>Bacteria</taxon>
        <taxon>Pseudomonadati</taxon>
        <taxon>Pseudomonadota</taxon>
        <taxon>Gammaproteobacteria</taxon>
        <taxon>Methylococcales</taxon>
        <taxon>Methylothermaceae</taxon>
        <taxon>Methylomarinovum</taxon>
    </lineage>
</organism>
<evidence type="ECO:0000256" key="1">
    <source>
        <dbReference type="ARBA" id="ARBA00006432"/>
    </source>
</evidence>
<evidence type="ECO:0000313" key="4">
    <source>
        <dbReference type="Proteomes" id="UP001321450"/>
    </source>
</evidence>
<dbReference type="InterPro" id="IPR000873">
    <property type="entry name" value="AMP-dep_synth/lig_dom"/>
</dbReference>
<dbReference type="GO" id="GO:0031956">
    <property type="term" value="F:medium-chain fatty acid-CoA ligase activity"/>
    <property type="evidence" value="ECO:0007669"/>
    <property type="project" value="TreeGrafter"/>
</dbReference>
<protein>
    <recommendedName>
        <fullName evidence="2">PH domain-containing protein</fullName>
    </recommendedName>
</protein>
<accession>A0AAU9D4K4</accession>
<dbReference type="PROSITE" id="PS50003">
    <property type="entry name" value="PH_DOMAIN"/>
    <property type="match status" value="1"/>
</dbReference>
<proteinExistence type="inferred from homology"/>
<dbReference type="InterPro" id="IPR001849">
    <property type="entry name" value="PH_domain"/>
</dbReference>
<dbReference type="EMBL" id="AP024718">
    <property type="protein sequence ID" value="BCX89874.1"/>
    <property type="molecule type" value="Genomic_DNA"/>
</dbReference>
<dbReference type="PANTHER" id="PTHR43201">
    <property type="entry name" value="ACYL-COA SYNTHETASE"/>
    <property type="match status" value="1"/>
</dbReference>
<evidence type="ECO:0000259" key="2">
    <source>
        <dbReference type="PROSITE" id="PS50003"/>
    </source>
</evidence>
<gene>
    <name evidence="3" type="ORF">MIN45_P2248</name>
</gene>
<dbReference type="InterPro" id="IPR042099">
    <property type="entry name" value="ANL_N_sf"/>
</dbReference>
<dbReference type="PANTHER" id="PTHR43201:SF8">
    <property type="entry name" value="ACYL-COA SYNTHETASE FAMILY MEMBER 3"/>
    <property type="match status" value="1"/>
</dbReference>
<evidence type="ECO:0000313" key="3">
    <source>
        <dbReference type="EMBL" id="BCX89874.1"/>
    </source>
</evidence>
<keyword evidence="4" id="KW-1185">Reference proteome</keyword>
<dbReference type="GO" id="GO:0006631">
    <property type="term" value="P:fatty acid metabolic process"/>
    <property type="evidence" value="ECO:0007669"/>
    <property type="project" value="TreeGrafter"/>
</dbReference>
<name>A0AAU9D4K4_9GAMM</name>
<dbReference type="Gene3D" id="3.30.300.30">
    <property type="match status" value="1"/>
</dbReference>
<dbReference type="Gene3D" id="3.40.50.12780">
    <property type="entry name" value="N-terminal domain of ligase-like"/>
    <property type="match status" value="1"/>
</dbReference>
<comment type="similarity">
    <text evidence="1">Belongs to the ATP-dependent AMP-binding enzyme family.</text>
</comment>
<feature type="domain" description="PH" evidence="2">
    <location>
        <begin position="1"/>
        <end position="22"/>
    </location>
</feature>
<dbReference type="InterPro" id="IPR045851">
    <property type="entry name" value="AMP-bd_C_sf"/>
</dbReference>